<dbReference type="InterPro" id="IPR016181">
    <property type="entry name" value="Acyl_CoA_acyltransferase"/>
</dbReference>
<dbReference type="InterPro" id="IPR045057">
    <property type="entry name" value="Gcn5-rel_NAT"/>
</dbReference>
<name>A0A7X0IJJ1_9ACTN</name>
<evidence type="ECO:0000259" key="1">
    <source>
        <dbReference type="PROSITE" id="PS51186"/>
    </source>
</evidence>
<dbReference type="RefSeq" id="WP_184986290.1">
    <property type="nucleotide sequence ID" value="NZ_BAAALO010000026.1"/>
</dbReference>
<evidence type="ECO:0000259" key="2">
    <source>
        <dbReference type="PROSITE" id="PS51729"/>
    </source>
</evidence>
<evidence type="ECO:0000313" key="4">
    <source>
        <dbReference type="Proteomes" id="UP000555564"/>
    </source>
</evidence>
<organism evidence="3 4">
    <name type="scientific">Sphaerisporangium rubeum</name>
    <dbReference type="NCBI Taxonomy" id="321317"/>
    <lineage>
        <taxon>Bacteria</taxon>
        <taxon>Bacillati</taxon>
        <taxon>Actinomycetota</taxon>
        <taxon>Actinomycetes</taxon>
        <taxon>Streptosporangiales</taxon>
        <taxon>Streptosporangiaceae</taxon>
        <taxon>Sphaerisporangium</taxon>
    </lineage>
</organism>
<dbReference type="PANTHER" id="PTHR31435">
    <property type="entry name" value="PROTEIN NATD1"/>
    <property type="match status" value="1"/>
</dbReference>
<feature type="domain" description="N-acetyltransferase" evidence="2">
    <location>
        <begin position="8"/>
        <end position="94"/>
    </location>
</feature>
<dbReference type="GO" id="GO:0016747">
    <property type="term" value="F:acyltransferase activity, transferring groups other than amino-acyl groups"/>
    <property type="evidence" value="ECO:0007669"/>
    <property type="project" value="InterPro"/>
</dbReference>
<dbReference type="SUPFAM" id="SSF55729">
    <property type="entry name" value="Acyl-CoA N-acyltransferases (Nat)"/>
    <property type="match status" value="1"/>
</dbReference>
<dbReference type="Gene3D" id="3.40.630.30">
    <property type="match status" value="1"/>
</dbReference>
<dbReference type="InterPro" id="IPR000182">
    <property type="entry name" value="GNAT_dom"/>
</dbReference>
<dbReference type="Proteomes" id="UP000555564">
    <property type="component" value="Unassembled WGS sequence"/>
</dbReference>
<accession>A0A7X0IJJ1</accession>
<dbReference type="Pfam" id="PF14542">
    <property type="entry name" value="Acetyltransf_CG"/>
    <property type="match status" value="1"/>
</dbReference>
<keyword evidence="3" id="KW-0808">Transferase</keyword>
<reference evidence="3 4" key="1">
    <citation type="submission" date="2020-08" db="EMBL/GenBank/DDBJ databases">
        <title>Sequencing the genomes of 1000 actinobacteria strains.</title>
        <authorList>
            <person name="Klenk H.-P."/>
        </authorList>
    </citation>
    <scope>NUCLEOTIDE SEQUENCE [LARGE SCALE GENOMIC DNA]</scope>
    <source>
        <strain evidence="3 4">DSM 44936</strain>
    </source>
</reference>
<keyword evidence="4" id="KW-1185">Reference proteome</keyword>
<dbReference type="CDD" id="cd04301">
    <property type="entry name" value="NAT_SF"/>
    <property type="match status" value="1"/>
</dbReference>
<proteinExistence type="predicted"/>
<protein>
    <submittedName>
        <fullName evidence="3">Putative GNAT family acetyltransferase</fullName>
    </submittedName>
</protein>
<dbReference type="PROSITE" id="PS51729">
    <property type="entry name" value="GNAT_YJDJ"/>
    <property type="match status" value="1"/>
</dbReference>
<dbReference type="InterPro" id="IPR031165">
    <property type="entry name" value="GNAT_YJDJ"/>
</dbReference>
<comment type="caution">
    <text evidence="3">The sequence shown here is derived from an EMBL/GenBank/DDBJ whole genome shotgun (WGS) entry which is preliminary data.</text>
</comment>
<feature type="domain" description="N-acetyltransferase" evidence="1">
    <location>
        <begin position="1"/>
        <end position="99"/>
    </location>
</feature>
<evidence type="ECO:0000313" key="3">
    <source>
        <dbReference type="EMBL" id="MBB6476326.1"/>
    </source>
</evidence>
<gene>
    <name evidence="3" type="ORF">BJ992_005757</name>
</gene>
<dbReference type="AlphaFoldDB" id="A0A7X0IJJ1"/>
<dbReference type="EMBL" id="JACHIU010000001">
    <property type="protein sequence ID" value="MBB6476326.1"/>
    <property type="molecule type" value="Genomic_DNA"/>
</dbReference>
<dbReference type="PANTHER" id="PTHR31435:SF10">
    <property type="entry name" value="BSR4717 PROTEIN"/>
    <property type="match status" value="1"/>
</dbReference>
<dbReference type="PROSITE" id="PS51186">
    <property type="entry name" value="GNAT"/>
    <property type="match status" value="1"/>
</dbReference>
<sequence>MEQAAEVTDNEEARRYEITVDGRLAGFVRYRRRPGQLVFTHTEIDEEFEGQGLGGRLVGAALGAARDAGVTVVPVCPFVAKYVERHPEYRDVIAEEPGDA</sequence>